<dbReference type="Pfam" id="PF03807">
    <property type="entry name" value="F420_oxidored"/>
    <property type="match status" value="1"/>
</dbReference>
<dbReference type="PANTHER" id="PTHR11645">
    <property type="entry name" value="PYRROLINE-5-CARBOXYLATE REDUCTASE"/>
    <property type="match status" value="1"/>
</dbReference>
<gene>
    <name evidence="4" type="primary">proC</name>
    <name evidence="10" type="ORF">DZC30_07000</name>
</gene>
<keyword evidence="3 4" id="KW-0560">Oxidoreductase</keyword>
<evidence type="ECO:0000256" key="7">
    <source>
        <dbReference type="RuleBase" id="RU003903"/>
    </source>
</evidence>
<dbReference type="InterPro" id="IPR029036">
    <property type="entry name" value="P5CR_dimer"/>
</dbReference>
<dbReference type="InterPro" id="IPR000304">
    <property type="entry name" value="Pyrroline-COOH_reductase"/>
</dbReference>
<dbReference type="FunFam" id="1.10.3730.10:FF:000001">
    <property type="entry name" value="Pyrroline-5-carboxylate reductase"/>
    <property type="match status" value="1"/>
</dbReference>
<proteinExistence type="inferred from homology"/>
<comment type="similarity">
    <text evidence="1 4 7">Belongs to the pyrroline-5-carboxylate reductase family.</text>
</comment>
<feature type="domain" description="Pyrroline-5-carboxylate reductase catalytic N-terminal" evidence="8">
    <location>
        <begin position="14"/>
        <end position="106"/>
    </location>
</feature>
<dbReference type="PANTHER" id="PTHR11645:SF0">
    <property type="entry name" value="PYRROLINE-5-CARBOXYLATE REDUCTASE 3"/>
    <property type="match status" value="1"/>
</dbReference>
<organism evidence="10 11">
    <name type="scientific">Comamonas testosteroni</name>
    <name type="common">Pseudomonas testosteroni</name>
    <dbReference type="NCBI Taxonomy" id="285"/>
    <lineage>
        <taxon>Bacteria</taxon>
        <taxon>Pseudomonadati</taxon>
        <taxon>Pseudomonadota</taxon>
        <taxon>Betaproteobacteria</taxon>
        <taxon>Burkholderiales</taxon>
        <taxon>Comamonadaceae</taxon>
        <taxon>Comamonas</taxon>
    </lineage>
</organism>
<evidence type="ECO:0000313" key="10">
    <source>
        <dbReference type="EMBL" id="RGE45694.1"/>
    </source>
</evidence>
<comment type="caution">
    <text evidence="10">The sequence shown here is derived from an EMBL/GenBank/DDBJ whole genome shotgun (WGS) entry which is preliminary data.</text>
</comment>
<dbReference type="Gene3D" id="3.40.50.720">
    <property type="entry name" value="NAD(P)-binding Rossmann-like Domain"/>
    <property type="match status" value="1"/>
</dbReference>
<dbReference type="GO" id="GO:0055129">
    <property type="term" value="P:L-proline biosynthetic process"/>
    <property type="evidence" value="ECO:0007669"/>
    <property type="project" value="UniProtKB-UniRule"/>
</dbReference>
<comment type="catalytic activity">
    <reaction evidence="4">
        <text>L-proline + NAD(+) = (S)-1-pyrroline-5-carboxylate + NADH + 2 H(+)</text>
        <dbReference type="Rhea" id="RHEA:14105"/>
        <dbReference type="ChEBI" id="CHEBI:15378"/>
        <dbReference type="ChEBI" id="CHEBI:17388"/>
        <dbReference type="ChEBI" id="CHEBI:57540"/>
        <dbReference type="ChEBI" id="CHEBI:57945"/>
        <dbReference type="ChEBI" id="CHEBI:60039"/>
        <dbReference type="EC" id="1.5.1.2"/>
    </reaction>
</comment>
<dbReference type="AlphaFoldDB" id="A0A373FNF6"/>
<evidence type="ECO:0000256" key="1">
    <source>
        <dbReference type="ARBA" id="ARBA00005525"/>
    </source>
</evidence>
<dbReference type="EMBL" id="QURR01000007">
    <property type="protein sequence ID" value="RGE45694.1"/>
    <property type="molecule type" value="Genomic_DNA"/>
</dbReference>
<dbReference type="NCBIfam" id="TIGR00112">
    <property type="entry name" value="proC"/>
    <property type="match status" value="1"/>
</dbReference>
<keyword evidence="2 4" id="KW-0521">NADP</keyword>
<comment type="function">
    <text evidence="4">Catalyzes the reduction of 1-pyrroline-5-carboxylate (PCA) to L-proline.</text>
</comment>
<dbReference type="Proteomes" id="UP000261948">
    <property type="component" value="Unassembled WGS sequence"/>
</dbReference>
<keyword evidence="4" id="KW-0963">Cytoplasm</keyword>
<dbReference type="EC" id="1.5.1.2" evidence="4 5"/>
<dbReference type="UniPathway" id="UPA00098">
    <property type="reaction ID" value="UER00361"/>
</dbReference>
<evidence type="ECO:0000256" key="6">
    <source>
        <dbReference type="PIRSR" id="PIRSR000193-1"/>
    </source>
</evidence>
<evidence type="ECO:0000256" key="4">
    <source>
        <dbReference type="HAMAP-Rule" id="MF_01925"/>
    </source>
</evidence>
<feature type="binding site" evidence="6">
    <location>
        <begin position="17"/>
        <end position="22"/>
    </location>
    <ligand>
        <name>NADP(+)</name>
        <dbReference type="ChEBI" id="CHEBI:58349"/>
    </ligand>
</feature>
<dbReference type="OrthoDB" id="9805754at2"/>
<evidence type="ECO:0000313" key="11">
    <source>
        <dbReference type="Proteomes" id="UP000261948"/>
    </source>
</evidence>
<keyword evidence="4 7" id="KW-0028">Amino-acid biosynthesis</keyword>
<comment type="subcellular location">
    <subcellularLocation>
        <location evidence="4">Cytoplasm</location>
    </subcellularLocation>
</comment>
<dbReference type="Gene3D" id="1.10.3730.10">
    <property type="entry name" value="ProC C-terminal domain-like"/>
    <property type="match status" value="1"/>
</dbReference>
<feature type="domain" description="Pyrroline-5-carboxylate reductase dimerisation" evidence="9">
    <location>
        <begin position="169"/>
        <end position="273"/>
    </location>
</feature>
<keyword evidence="4 7" id="KW-0641">Proline biosynthesis</keyword>
<accession>A0A373FNF6</accession>
<evidence type="ECO:0000259" key="9">
    <source>
        <dbReference type="Pfam" id="PF14748"/>
    </source>
</evidence>
<keyword evidence="11" id="KW-1185">Reference proteome</keyword>
<dbReference type="InterPro" id="IPR036291">
    <property type="entry name" value="NAD(P)-bd_dom_sf"/>
</dbReference>
<comment type="catalytic activity">
    <reaction evidence="4 7">
        <text>L-proline + NADP(+) = (S)-1-pyrroline-5-carboxylate + NADPH + 2 H(+)</text>
        <dbReference type="Rhea" id="RHEA:14109"/>
        <dbReference type="ChEBI" id="CHEBI:15378"/>
        <dbReference type="ChEBI" id="CHEBI:17388"/>
        <dbReference type="ChEBI" id="CHEBI:57783"/>
        <dbReference type="ChEBI" id="CHEBI:58349"/>
        <dbReference type="ChEBI" id="CHEBI:60039"/>
        <dbReference type="EC" id="1.5.1.2"/>
    </reaction>
</comment>
<evidence type="ECO:0000256" key="3">
    <source>
        <dbReference type="ARBA" id="ARBA00023002"/>
    </source>
</evidence>
<dbReference type="GO" id="GO:0005737">
    <property type="term" value="C:cytoplasm"/>
    <property type="evidence" value="ECO:0007669"/>
    <property type="project" value="UniProtKB-SubCell"/>
</dbReference>
<dbReference type="SUPFAM" id="SSF48179">
    <property type="entry name" value="6-phosphogluconate dehydrogenase C-terminal domain-like"/>
    <property type="match status" value="1"/>
</dbReference>
<protein>
    <recommendedName>
        <fullName evidence="4 5">Pyrroline-5-carboxylate reductase</fullName>
        <shortName evidence="4">P5C reductase</shortName>
        <shortName evidence="4">P5CR</shortName>
        <ecNumber evidence="4 5">1.5.1.2</ecNumber>
    </recommendedName>
    <alternativeName>
        <fullName evidence="4">PCA reductase</fullName>
    </alternativeName>
</protein>
<dbReference type="HAMAP" id="MF_01925">
    <property type="entry name" value="P5C_reductase"/>
    <property type="match status" value="1"/>
</dbReference>
<dbReference type="InterPro" id="IPR053790">
    <property type="entry name" value="P5CR-like_CS"/>
</dbReference>
<dbReference type="PIRSF" id="PIRSF000193">
    <property type="entry name" value="Pyrrol-5-carb_rd"/>
    <property type="match status" value="1"/>
</dbReference>
<dbReference type="PROSITE" id="PS00521">
    <property type="entry name" value="P5CR"/>
    <property type="match status" value="1"/>
</dbReference>
<name>A0A373FNF6_COMTE</name>
<dbReference type="GO" id="GO:0004735">
    <property type="term" value="F:pyrroline-5-carboxylate reductase activity"/>
    <property type="evidence" value="ECO:0007669"/>
    <property type="project" value="UniProtKB-UniRule"/>
</dbReference>
<dbReference type="Pfam" id="PF14748">
    <property type="entry name" value="P5CR_dimer"/>
    <property type="match status" value="1"/>
</dbReference>
<dbReference type="InterPro" id="IPR008927">
    <property type="entry name" value="6-PGluconate_DH-like_C_sf"/>
</dbReference>
<comment type="pathway">
    <text evidence="4 7">Amino-acid biosynthesis; L-proline biosynthesis; L-proline from L-glutamate 5-semialdehyde: step 1/1.</text>
</comment>
<dbReference type="InterPro" id="IPR028939">
    <property type="entry name" value="P5C_Rdtase_cat_N"/>
</dbReference>
<evidence type="ECO:0000259" key="8">
    <source>
        <dbReference type="Pfam" id="PF03807"/>
    </source>
</evidence>
<evidence type="ECO:0000256" key="2">
    <source>
        <dbReference type="ARBA" id="ARBA00022857"/>
    </source>
</evidence>
<feature type="binding site" evidence="6">
    <location>
        <begin position="78"/>
        <end position="81"/>
    </location>
    <ligand>
        <name>NADP(+)</name>
        <dbReference type="ChEBI" id="CHEBI:58349"/>
    </ligand>
</feature>
<dbReference type="SUPFAM" id="SSF51735">
    <property type="entry name" value="NAD(P)-binding Rossmann-fold domains"/>
    <property type="match status" value="1"/>
</dbReference>
<evidence type="ECO:0000256" key="5">
    <source>
        <dbReference type="NCBIfam" id="TIGR00112"/>
    </source>
</evidence>
<reference evidence="10 11" key="1">
    <citation type="submission" date="2018-08" db="EMBL/GenBank/DDBJ databases">
        <title>Comamonas testosteroni strain SWCO2.</title>
        <authorList>
            <person name="Jiang N."/>
            <person name="Zhang X.Z."/>
        </authorList>
    </citation>
    <scope>NUCLEOTIDE SEQUENCE [LARGE SCALE GENOMIC DNA]</scope>
    <source>
        <strain evidence="10 11">SWCO2</strain>
    </source>
</reference>
<sequence length="279" mass="29258">MSQTNTSQTAFPPIAFIGGGNMASAIMGGLIRQCVPASNITVIEPFEAARTALKTNFGIDALPAATDALQNAQLVVWAVKPQSFKEAAAPVAAYTRHALHLSVAAGITTDSVAGWTGTGRIVRAMPNTPALVGKGMTGLFARPEVDAAGKALIEALIGSTGEFTWVDKEEHLDAVTALSGSGPAYVFLFLEAMTQAGVDMGLSEAQSYKLAVATFAGGSDLAARSSESAEVLRQRVTSKGGTTYAAITHMQEQKLPEHFIEAMRKAEKRAKELAEEFGK</sequence>